<feature type="compositionally biased region" description="Basic and acidic residues" evidence="1">
    <location>
        <begin position="309"/>
        <end position="329"/>
    </location>
</feature>
<accession>A0A2C6L5W1</accession>
<feature type="compositionally biased region" description="Basic and acidic residues" evidence="1">
    <location>
        <begin position="960"/>
        <end position="974"/>
    </location>
</feature>
<dbReference type="GO" id="GO:0000428">
    <property type="term" value="C:DNA-directed RNA polymerase complex"/>
    <property type="evidence" value="ECO:0007669"/>
    <property type="project" value="UniProtKB-KW"/>
</dbReference>
<dbReference type="EMBL" id="MIGC01001405">
    <property type="protein sequence ID" value="PHJ22942.1"/>
    <property type="molecule type" value="Genomic_DNA"/>
</dbReference>
<feature type="compositionally biased region" description="Basic and acidic residues" evidence="1">
    <location>
        <begin position="337"/>
        <end position="349"/>
    </location>
</feature>
<feature type="region of interest" description="Disordered" evidence="1">
    <location>
        <begin position="1168"/>
        <end position="1187"/>
    </location>
</feature>
<gene>
    <name evidence="2" type="ORF">CSUI_003211</name>
</gene>
<dbReference type="Proteomes" id="UP000221165">
    <property type="component" value="Unassembled WGS sequence"/>
</dbReference>
<keyword evidence="2" id="KW-0804">Transcription</keyword>
<feature type="region of interest" description="Disordered" evidence="1">
    <location>
        <begin position="1100"/>
        <end position="1125"/>
    </location>
</feature>
<feature type="compositionally biased region" description="Polar residues" evidence="1">
    <location>
        <begin position="1173"/>
        <end position="1183"/>
    </location>
</feature>
<evidence type="ECO:0000256" key="1">
    <source>
        <dbReference type="SAM" id="MobiDB-lite"/>
    </source>
</evidence>
<feature type="compositionally biased region" description="Polar residues" evidence="1">
    <location>
        <begin position="1116"/>
        <end position="1125"/>
    </location>
</feature>
<feature type="compositionally biased region" description="Basic and acidic residues" evidence="1">
    <location>
        <begin position="286"/>
        <end position="302"/>
    </location>
</feature>
<feature type="region of interest" description="Disordered" evidence="1">
    <location>
        <begin position="960"/>
        <end position="979"/>
    </location>
</feature>
<comment type="caution">
    <text evidence="2">The sequence shown here is derived from an EMBL/GenBank/DDBJ whole genome shotgun (WGS) entry which is preliminary data.</text>
</comment>
<feature type="region of interest" description="Disordered" evidence="1">
    <location>
        <begin position="748"/>
        <end position="779"/>
    </location>
</feature>
<feature type="compositionally biased region" description="Basic and acidic residues" evidence="1">
    <location>
        <begin position="395"/>
        <end position="412"/>
    </location>
</feature>
<dbReference type="VEuPathDB" id="ToxoDB:CSUI_003211"/>
<feature type="region of interest" description="Disordered" evidence="1">
    <location>
        <begin position="887"/>
        <end position="917"/>
    </location>
</feature>
<name>A0A2C6L5W1_9APIC</name>
<dbReference type="GeneID" id="94426620"/>
<keyword evidence="2" id="KW-0240">DNA-directed RNA polymerase</keyword>
<feature type="region of interest" description="Disordered" evidence="1">
    <location>
        <begin position="283"/>
        <end position="361"/>
    </location>
</feature>
<dbReference type="AlphaFoldDB" id="A0A2C6L5W1"/>
<dbReference type="RefSeq" id="XP_067924619.1">
    <property type="nucleotide sequence ID" value="XM_068063409.1"/>
</dbReference>
<evidence type="ECO:0000313" key="3">
    <source>
        <dbReference type="Proteomes" id="UP000221165"/>
    </source>
</evidence>
<feature type="region of interest" description="Disordered" evidence="1">
    <location>
        <begin position="395"/>
        <end position="437"/>
    </location>
</feature>
<organism evidence="2 3">
    <name type="scientific">Cystoisospora suis</name>
    <dbReference type="NCBI Taxonomy" id="483139"/>
    <lineage>
        <taxon>Eukaryota</taxon>
        <taxon>Sar</taxon>
        <taxon>Alveolata</taxon>
        <taxon>Apicomplexa</taxon>
        <taxon>Conoidasida</taxon>
        <taxon>Coccidia</taxon>
        <taxon>Eucoccidiorida</taxon>
        <taxon>Eimeriorina</taxon>
        <taxon>Sarcocystidae</taxon>
        <taxon>Cystoisospora</taxon>
    </lineage>
</organism>
<feature type="compositionally biased region" description="Basic and acidic residues" evidence="1">
    <location>
        <begin position="749"/>
        <end position="766"/>
    </location>
</feature>
<sequence length="1222" mass="136183">MLGSKTLYMYSSRAAGSCRAPSASCHGASLSPDGLPLSPVLTFTSPPFLSSLFARSSAPRVQEIPRLAVGSEDNEAFLLMSLFPLRLGSPASLSSPRYCLSFLNPLSSLLSPSSRQVFSSCPFTPGFLARFFGSRGVLSSSVIISPSSLSPFAYHPHHDARRSASYCAASHSSSSSQTLKVLERLHWLESTERPVSSLPWRQSIQYLSRHHHRLELAVDGSALIAGLSLVSSHRPLKHHHLFLGVVLHHFLGLKDFSKQIPDIKDEGTLDTFISEIVSSLKQRKLRSQEHQETGTASPREDFSLIEGSSRLHTEEFDRSHLTKPCREKLPLNSLHDVSQKDERKNKEENFFSGGEGQANGKKLREYTAGTSVETALQESDSLLLSEEIWMREGEVSERRMDNHAEHTNDRTGMRRTRKDPVSPRSPSTEDARSSSPFTVFSEYSGSGGLHGAGLAELSSLSQYLDGFPCLRYAKEVLTESEQVNFLWSWSQCASLRPSLRSLSPFLYNTFLLPSLSEENEIRRRSSSVSSPSVFFSSPLPLASATVGRTSVFPAGDPATIDTLALWKEDLVLGRHNQSTAYSGAVDDKKKPRVMVHEKEISEQRADEKKRQDLQLLTLLSDAFPVVRNLVQLREATKRRGEKSSLLCFEEAVWALLDRCCAYMRSNEKHRVLDSSNSSTHHHGSRDGSARLSVASRSLFILSATRILHHLVLSLGKHKEDSECLHCTRSSSFSPIGNQNHHALISASKEIGEKEDSERKKNDEAKTNQRIVGVKDNSSSDKEKLKEIGKGCKMNKHDAEIVVCSEMKRMTVYLQRMILQLTASSSRDFLSTSQILVQLPAATYLLGDAQKRLARLTASLTTRRDREEVKEECKNSDVQFRGDFRSRGSCVGQRKGEDNEATTITPSVHPAHDHDTGVSTGGTWAPIQSERGARGDISLKPDTRIDLQLSKPLHHQSEDLYDGHESHTTLGHESHTTLGQENVRQVSVISSSPLRHALSFPRQKPVEEGEGLDVTLRKRVSELYTSKHESGRYAFSLSPVLTAEEIVDCLNAVANTGWVRFSSLHLLLRSICNRTDDFLPEQKEDLTYCLQAVQNSLRLHMTSEKATNHSSRKRSSGNKWRTYQTASAAEKQTQDCGKRKSHSEENFLEIECADCTLISFFPDLRGTKGDEHLGSTSPTATTRSGIAPGSDASQLLTYLESVQKERILERKHRSLISWSRRKW</sequence>
<keyword evidence="3" id="KW-1185">Reference proteome</keyword>
<dbReference type="OrthoDB" id="332703at2759"/>
<protein>
    <submittedName>
        <fullName evidence="2">Dna-directed rna polymerase ii subunit rpb1</fullName>
    </submittedName>
</protein>
<reference evidence="2 3" key="1">
    <citation type="journal article" date="2017" name="Int. J. Parasitol.">
        <title>The genome of the protozoan parasite Cystoisospora suis and a reverse vaccinology approach to identify vaccine candidates.</title>
        <authorList>
            <person name="Palmieri N."/>
            <person name="Shrestha A."/>
            <person name="Ruttkowski B."/>
            <person name="Beck T."/>
            <person name="Vogl C."/>
            <person name="Tomley F."/>
            <person name="Blake D.P."/>
            <person name="Joachim A."/>
        </authorList>
    </citation>
    <scope>NUCLEOTIDE SEQUENCE [LARGE SCALE GENOMIC DNA]</scope>
    <source>
        <strain evidence="2 3">Wien I</strain>
    </source>
</reference>
<evidence type="ECO:0000313" key="2">
    <source>
        <dbReference type="EMBL" id="PHJ22942.1"/>
    </source>
</evidence>
<proteinExistence type="predicted"/>